<reference evidence="1" key="2">
    <citation type="submission" date="2022-09" db="EMBL/GenBank/DDBJ databases">
        <title>Intensive care unit water sources are persistently colonized with multi-drug resistant bacteria and are the site of extensive horizontal gene transfer of antibiotic resistance genes.</title>
        <authorList>
            <person name="Diorio-Toth L."/>
        </authorList>
    </citation>
    <scope>NUCLEOTIDE SEQUENCE</scope>
    <source>
        <strain evidence="1">GD03659</strain>
    </source>
</reference>
<dbReference type="Proteomes" id="UP001162318">
    <property type="component" value="Unassembled WGS sequence"/>
</dbReference>
<protein>
    <submittedName>
        <fullName evidence="2">Uncharacterized protein</fullName>
    </submittedName>
</protein>
<dbReference type="RefSeq" id="WP_185708050.1">
    <property type="nucleotide sequence ID" value="NZ_JAOCKX010000093.1"/>
</dbReference>
<sequence length="98" mass="10121">MDRIDEKIGQYLSDLHDPRLALRETEWMAAFEAAGEARSGAGLGGATMLTLTMALGIGLAGAVPGSLLPGASEEPADQDILTPFSIEAPLAPSTLLAE</sequence>
<keyword evidence="2" id="KW-0614">Plasmid</keyword>
<dbReference type="EMBL" id="JAOCKX010000093">
    <property type="protein sequence ID" value="MDH2135188.1"/>
    <property type="molecule type" value="Genomic_DNA"/>
</dbReference>
<proteinExistence type="predicted"/>
<accession>A0A9X7UHE7</accession>
<dbReference type="EMBL" id="CP060126">
    <property type="protein sequence ID" value="QNG49724.1"/>
    <property type="molecule type" value="Genomic_DNA"/>
</dbReference>
<gene>
    <name evidence="2" type="ORF">H3V42_33370</name>
    <name evidence="1" type="ORF">N5J77_29085</name>
</gene>
<geneLocation type="plasmid" evidence="2 3">
    <name>unnamed2</name>
</geneLocation>
<evidence type="ECO:0000313" key="3">
    <source>
        <dbReference type="Proteomes" id="UP000515377"/>
    </source>
</evidence>
<name>A0A9X7UHE7_SPHYA</name>
<reference evidence="2 3" key="1">
    <citation type="submission" date="2020-07" db="EMBL/GenBank/DDBJ databases">
        <title>Whole genome sequence of Sphingobium yanoikuyae A3.</title>
        <authorList>
            <person name="Han S.-S."/>
        </authorList>
    </citation>
    <scope>NUCLEOTIDE SEQUENCE [LARGE SCALE GENOMIC DNA]</scope>
    <source>
        <strain evidence="2 3">A3</strain>
        <plasmid evidence="2 3">unnamed2</plasmid>
    </source>
</reference>
<organism evidence="2 3">
    <name type="scientific">Sphingobium yanoikuyae</name>
    <name type="common">Sphingomonas yanoikuyae</name>
    <dbReference type="NCBI Taxonomy" id="13690"/>
    <lineage>
        <taxon>Bacteria</taxon>
        <taxon>Pseudomonadati</taxon>
        <taxon>Pseudomonadota</taxon>
        <taxon>Alphaproteobacteria</taxon>
        <taxon>Sphingomonadales</taxon>
        <taxon>Sphingomonadaceae</taxon>
        <taxon>Sphingobium</taxon>
    </lineage>
</organism>
<dbReference type="AlphaFoldDB" id="A0A9X7UHE7"/>
<dbReference type="Proteomes" id="UP000515377">
    <property type="component" value="Plasmid unnamed2"/>
</dbReference>
<evidence type="ECO:0000313" key="1">
    <source>
        <dbReference type="EMBL" id="MDH2135188.1"/>
    </source>
</evidence>
<evidence type="ECO:0000313" key="2">
    <source>
        <dbReference type="EMBL" id="QNG49724.1"/>
    </source>
</evidence>